<sequence>MRAQTILDKFDEEFLTIDVIETSDGKFITFNTFDVVPVKCSIRYFWDSTGREVKDTFYVDSITMDTSDDSFTFELADRTKEMLDASDIIELEVSKISENQYKQAIMEDKALDDFFD</sequence>
<dbReference type="AlphaFoldDB" id="A0A1G5UUK3"/>
<dbReference type="EMBL" id="FMXB01000001">
    <property type="protein sequence ID" value="SDA37290.1"/>
    <property type="molecule type" value="Genomic_DNA"/>
</dbReference>
<dbReference type="OrthoDB" id="379151at2157"/>
<dbReference type="Proteomes" id="UP000323439">
    <property type="component" value="Unassembled WGS sequence"/>
</dbReference>
<reference evidence="1 2" key="1">
    <citation type="submission" date="2016-10" db="EMBL/GenBank/DDBJ databases">
        <authorList>
            <person name="Varghese N."/>
            <person name="Submissions S."/>
        </authorList>
    </citation>
    <scope>NUCLEOTIDE SEQUENCE [LARGE SCALE GENOMIC DNA]</scope>
    <source>
        <strain evidence="1 2">DSM 16643</strain>
    </source>
</reference>
<keyword evidence="2" id="KW-1185">Reference proteome</keyword>
<evidence type="ECO:0000313" key="2">
    <source>
        <dbReference type="Proteomes" id="UP000323439"/>
    </source>
</evidence>
<gene>
    <name evidence="1" type="ORF">SAMN02910315_00089</name>
</gene>
<protein>
    <submittedName>
        <fullName evidence="1">Uncharacterized protein</fullName>
    </submittedName>
</protein>
<proteinExistence type="predicted"/>
<organism evidence="1 2">
    <name type="scientific">Methanobrevibacter millerae</name>
    <dbReference type="NCBI Taxonomy" id="230361"/>
    <lineage>
        <taxon>Archaea</taxon>
        <taxon>Methanobacteriati</taxon>
        <taxon>Methanobacteriota</taxon>
        <taxon>Methanomada group</taxon>
        <taxon>Methanobacteria</taxon>
        <taxon>Methanobacteriales</taxon>
        <taxon>Methanobacteriaceae</taxon>
        <taxon>Methanobrevibacter</taxon>
    </lineage>
</organism>
<accession>A0A1G5UUK3</accession>
<dbReference type="RefSeq" id="WP_149730745.1">
    <property type="nucleotide sequence ID" value="NZ_FMXB01000001.1"/>
</dbReference>
<name>A0A1G5UUK3_9EURY</name>
<evidence type="ECO:0000313" key="1">
    <source>
        <dbReference type="EMBL" id="SDA37290.1"/>
    </source>
</evidence>